<dbReference type="OrthoDB" id="2423195at2759"/>
<name>A0A9W9IX09_9EURO</name>
<comment type="caution">
    <text evidence="1">The sequence shown here is derived from an EMBL/GenBank/DDBJ whole genome shotgun (WGS) entry which is preliminary data.</text>
</comment>
<evidence type="ECO:0000313" key="2">
    <source>
        <dbReference type="Proteomes" id="UP001150942"/>
    </source>
</evidence>
<dbReference type="Proteomes" id="UP001150942">
    <property type="component" value="Unassembled WGS sequence"/>
</dbReference>
<keyword evidence="2" id="KW-1185">Reference proteome</keyword>
<reference evidence="1" key="1">
    <citation type="submission" date="2022-11" db="EMBL/GenBank/DDBJ databases">
        <authorList>
            <person name="Petersen C."/>
        </authorList>
    </citation>
    <scope>NUCLEOTIDE SEQUENCE</scope>
    <source>
        <strain evidence="1">IBT 20477</strain>
    </source>
</reference>
<dbReference type="AlphaFoldDB" id="A0A9W9IX09"/>
<proteinExistence type="predicted"/>
<dbReference type="EMBL" id="JAPQKQ010000008">
    <property type="protein sequence ID" value="KAJ5186320.1"/>
    <property type="molecule type" value="Genomic_DNA"/>
</dbReference>
<evidence type="ECO:0000313" key="1">
    <source>
        <dbReference type="EMBL" id="KAJ5186320.1"/>
    </source>
</evidence>
<gene>
    <name evidence="1" type="ORF">N7449_011084</name>
</gene>
<accession>A0A9W9IX09</accession>
<feature type="non-terminal residue" evidence="1">
    <location>
        <position position="1"/>
    </location>
</feature>
<sequence length="87" mass="10178">FIIKRYNRIINRAIIDKTCKRFLTKGRTDLKGLKSRLYDIKDKLNSKGLKAQFAAYKRLEAEALTLSKTIEAENQPMKRLIDTITIY</sequence>
<reference evidence="1" key="2">
    <citation type="journal article" date="2023" name="IMA Fungus">
        <title>Comparative genomic study of the Penicillium genus elucidates a diverse pangenome and 15 lateral gene transfer events.</title>
        <authorList>
            <person name="Petersen C."/>
            <person name="Sorensen T."/>
            <person name="Nielsen M.R."/>
            <person name="Sondergaard T.E."/>
            <person name="Sorensen J.L."/>
            <person name="Fitzpatrick D.A."/>
            <person name="Frisvad J.C."/>
            <person name="Nielsen K.L."/>
        </authorList>
    </citation>
    <scope>NUCLEOTIDE SEQUENCE</scope>
    <source>
        <strain evidence="1">IBT 20477</strain>
    </source>
</reference>
<organism evidence="1 2">
    <name type="scientific">Penicillium cf. viridicatum</name>
    <dbReference type="NCBI Taxonomy" id="2972119"/>
    <lineage>
        <taxon>Eukaryota</taxon>
        <taxon>Fungi</taxon>
        <taxon>Dikarya</taxon>
        <taxon>Ascomycota</taxon>
        <taxon>Pezizomycotina</taxon>
        <taxon>Eurotiomycetes</taxon>
        <taxon>Eurotiomycetidae</taxon>
        <taxon>Eurotiales</taxon>
        <taxon>Aspergillaceae</taxon>
        <taxon>Penicillium</taxon>
    </lineage>
</organism>
<protein>
    <submittedName>
        <fullName evidence="1">Uncharacterized protein</fullName>
    </submittedName>
</protein>